<dbReference type="InterPro" id="IPR005509">
    <property type="entry name" value="AfsA_hotdog_dom"/>
</dbReference>
<feature type="domain" description="A-factor biosynthesis hotdog" evidence="2">
    <location>
        <begin position="212"/>
        <end position="332"/>
    </location>
</feature>
<evidence type="ECO:0000313" key="3">
    <source>
        <dbReference type="EMBL" id="NJP13424.1"/>
    </source>
</evidence>
<sequence length="342" mass="36365">MTAATEVAENAVTPDPPPPPAAGDAGLEFARTVDRRLVHRAAVSEVLVTDLRRDGDAFLAGAQLPLSHGYFGDHLRRPATFDFLLLLEAARQACTAAGHLYYGVSRDTVHLVNGLSVRITDQDALEAGTRPGELVLAGSAVRDEGTDARLRGLRFDVTASLAGRQAARIGIDTSTVVDEDYRRLRFFQRRSAPPVTEDLDTTATGRPADPAAVGRANPLNVVLGEPEHAAGGTLSAPVEPRWENRSLFDHTYDHIPAMVLVEAARQLTHLAGVPVAAPVTACTARFTRFVELDSSVTVTTRTARPGAAGPAPDGLLVEFWQNGATVAETDLRFGPAAGEEEA</sequence>
<evidence type="ECO:0000256" key="1">
    <source>
        <dbReference type="SAM" id="MobiDB-lite"/>
    </source>
</evidence>
<evidence type="ECO:0000259" key="2">
    <source>
        <dbReference type="Pfam" id="PF03756"/>
    </source>
</evidence>
<proteinExistence type="predicted"/>
<dbReference type="Pfam" id="PF03756">
    <property type="entry name" value="AfsA"/>
    <property type="match status" value="2"/>
</dbReference>
<dbReference type="EMBL" id="JAATEL010000003">
    <property type="protein sequence ID" value="NJP13424.1"/>
    <property type="molecule type" value="Genomic_DNA"/>
</dbReference>
<feature type="domain" description="A-factor biosynthesis hotdog" evidence="2">
    <location>
        <begin position="37"/>
        <end position="171"/>
    </location>
</feature>
<keyword evidence="4" id="KW-1185">Reference proteome</keyword>
<feature type="region of interest" description="Disordered" evidence="1">
    <location>
        <begin position="195"/>
        <end position="214"/>
    </location>
</feature>
<accession>A0ABX0YN93</accession>
<gene>
    <name evidence="3" type="ORF">HCJ95_03740</name>
</gene>
<protein>
    <recommendedName>
        <fullName evidence="2">A-factor biosynthesis hotdog domain-containing protein</fullName>
    </recommendedName>
</protein>
<name>A0ABX0YN93_STRTL</name>
<evidence type="ECO:0000313" key="4">
    <source>
        <dbReference type="Proteomes" id="UP000635996"/>
    </source>
</evidence>
<feature type="region of interest" description="Disordered" evidence="1">
    <location>
        <begin position="1"/>
        <end position="25"/>
    </location>
</feature>
<dbReference type="Proteomes" id="UP000635996">
    <property type="component" value="Unassembled WGS sequence"/>
</dbReference>
<feature type="compositionally biased region" description="Low complexity" evidence="1">
    <location>
        <begin position="1"/>
        <end position="13"/>
    </location>
</feature>
<organism evidence="3 4">
    <name type="scientific">Streptomyces thermoviolaceus subsp. thermoviolaceus</name>
    <dbReference type="NCBI Taxonomy" id="66860"/>
    <lineage>
        <taxon>Bacteria</taxon>
        <taxon>Bacillati</taxon>
        <taxon>Actinomycetota</taxon>
        <taxon>Actinomycetes</taxon>
        <taxon>Kitasatosporales</taxon>
        <taxon>Streptomycetaceae</taxon>
        <taxon>Streptomyces</taxon>
    </lineage>
</organism>
<reference evidence="3 4" key="1">
    <citation type="submission" date="2020-03" db="EMBL/GenBank/DDBJ databases">
        <title>WGS of actinomycetes isolated from Thailand.</title>
        <authorList>
            <person name="Thawai C."/>
        </authorList>
    </citation>
    <scope>NUCLEOTIDE SEQUENCE [LARGE SCALE GENOMIC DNA]</scope>
    <source>
        <strain evidence="3 4">NBRC 13905</strain>
    </source>
</reference>
<dbReference type="RefSeq" id="WP_125499005.1">
    <property type="nucleotide sequence ID" value="NZ_BMVZ01000001.1"/>
</dbReference>
<comment type="caution">
    <text evidence="3">The sequence shown here is derived from an EMBL/GenBank/DDBJ whole genome shotgun (WGS) entry which is preliminary data.</text>
</comment>